<dbReference type="Pfam" id="PF00589">
    <property type="entry name" value="Phage_integrase"/>
    <property type="match status" value="1"/>
</dbReference>
<keyword evidence="3" id="KW-0238">DNA-binding</keyword>
<name>A0A9X6NZ14_LACJH</name>
<evidence type="ECO:0000313" key="7">
    <source>
        <dbReference type="Proteomes" id="UP000215693"/>
    </source>
</evidence>
<dbReference type="EMBL" id="NGOH01000088">
    <property type="protein sequence ID" value="OYS11575.1"/>
    <property type="molecule type" value="Genomic_DNA"/>
</dbReference>
<evidence type="ECO:0000256" key="2">
    <source>
        <dbReference type="ARBA" id="ARBA00022908"/>
    </source>
</evidence>
<dbReference type="Gene3D" id="1.10.150.130">
    <property type="match status" value="1"/>
</dbReference>
<dbReference type="InterPro" id="IPR002104">
    <property type="entry name" value="Integrase_catalytic"/>
</dbReference>
<accession>A0A9X6NZ14</accession>
<comment type="caution">
    <text evidence="6">The sequence shown here is derived from an EMBL/GenBank/DDBJ whole genome shotgun (WGS) entry which is preliminary data.</text>
</comment>
<dbReference type="Pfam" id="PF14659">
    <property type="entry name" value="Phage_int_SAM_3"/>
    <property type="match status" value="1"/>
</dbReference>
<dbReference type="CDD" id="cd01189">
    <property type="entry name" value="INT_ICEBs1_C_like"/>
    <property type="match status" value="1"/>
</dbReference>
<dbReference type="InterPro" id="IPR050808">
    <property type="entry name" value="Phage_Integrase"/>
</dbReference>
<proteinExistence type="inferred from homology"/>
<gene>
    <name evidence="6" type="ORF">CBF50_07720</name>
</gene>
<dbReference type="Gene3D" id="1.10.443.10">
    <property type="entry name" value="Intergrase catalytic core"/>
    <property type="match status" value="1"/>
</dbReference>
<evidence type="ECO:0000256" key="3">
    <source>
        <dbReference type="ARBA" id="ARBA00023125"/>
    </source>
</evidence>
<keyword evidence="2" id="KW-0229">DNA integration</keyword>
<dbReference type="InterPro" id="IPR010998">
    <property type="entry name" value="Integrase_recombinase_N"/>
</dbReference>
<dbReference type="PANTHER" id="PTHR30629">
    <property type="entry name" value="PROPHAGE INTEGRASE"/>
    <property type="match status" value="1"/>
</dbReference>
<dbReference type="InterPro" id="IPR013762">
    <property type="entry name" value="Integrase-like_cat_sf"/>
</dbReference>
<feature type="domain" description="Tyr recombinase" evidence="5">
    <location>
        <begin position="180"/>
        <end position="383"/>
    </location>
</feature>
<dbReference type="GO" id="GO:0003677">
    <property type="term" value="F:DNA binding"/>
    <property type="evidence" value="ECO:0007669"/>
    <property type="project" value="UniProtKB-KW"/>
</dbReference>
<evidence type="ECO:0000256" key="4">
    <source>
        <dbReference type="ARBA" id="ARBA00023172"/>
    </source>
</evidence>
<evidence type="ECO:0000313" key="6">
    <source>
        <dbReference type="EMBL" id="OYS11575.1"/>
    </source>
</evidence>
<dbReference type="Proteomes" id="UP000215693">
    <property type="component" value="Unassembled WGS sequence"/>
</dbReference>
<comment type="similarity">
    <text evidence="1">Belongs to the 'phage' integrase family.</text>
</comment>
<reference evidence="6 7" key="2">
    <citation type="submission" date="2017-09" db="EMBL/GenBank/DDBJ databases">
        <title>Tripartite evolution among Lactobacillus johnsonii, Lactobacillus taiwanensis, Lactobacillus reuteri and their rodent host.</title>
        <authorList>
            <person name="Wang T."/>
            <person name="Knowles S."/>
            <person name="Cheng C."/>
        </authorList>
    </citation>
    <scope>NUCLEOTIDE SEQUENCE [LARGE SCALE GENOMIC DNA]</scope>
    <source>
        <strain evidence="6 7">117c</strain>
    </source>
</reference>
<dbReference type="PROSITE" id="PS51898">
    <property type="entry name" value="TYR_RECOMBINASE"/>
    <property type="match status" value="1"/>
</dbReference>
<sequence length="391" mass="46128">MNDEIKGIKEIEEYTTPKTGKKQYKLSMYAGKDENGKSILIRKKRLTEKQALELYYKYKMQIASGEYKPVEHKRMHFKELFDMWVKVYADTVEESTLATTTNIFNNHILPVLSNIYVDKLTVAKCQKVAQEWRQEAPRTFKRYIRYVNNVLDYGVNLELLASNPMRKIVRPKVKRQVKKKFDDYYNKEELATFLNDCKASKSTKIFTFFRVLAYSGMRKEEILALTWEDIDFHKNTISINKALKMGLKNRLYVDTTKTIDSVRVLNMDSQTMNYLREWKQVQLKELFQIGINALNNQAQLVFSNSNNSYIHPSKPREWNMSICKKYNLRFIKIHGFRHTHASLLFRAGVTPKEVQKRLGHKKIETTLDIYTHVYEDESTEAIDKLANFMSN</sequence>
<dbReference type="SUPFAM" id="SSF56349">
    <property type="entry name" value="DNA breaking-rejoining enzymes"/>
    <property type="match status" value="1"/>
</dbReference>
<dbReference type="InterPro" id="IPR004107">
    <property type="entry name" value="Integrase_SAM-like_N"/>
</dbReference>
<dbReference type="GO" id="GO:0015074">
    <property type="term" value="P:DNA integration"/>
    <property type="evidence" value="ECO:0007669"/>
    <property type="project" value="UniProtKB-KW"/>
</dbReference>
<dbReference type="PANTHER" id="PTHR30629:SF2">
    <property type="entry name" value="PROPHAGE INTEGRASE INTS-RELATED"/>
    <property type="match status" value="1"/>
</dbReference>
<organism evidence="6 7">
    <name type="scientific">Lactobacillus johnsonii</name>
    <dbReference type="NCBI Taxonomy" id="33959"/>
    <lineage>
        <taxon>Bacteria</taxon>
        <taxon>Bacillati</taxon>
        <taxon>Bacillota</taxon>
        <taxon>Bacilli</taxon>
        <taxon>Lactobacillales</taxon>
        <taxon>Lactobacillaceae</taxon>
        <taxon>Lactobacillus</taxon>
    </lineage>
</organism>
<reference evidence="6 7" key="1">
    <citation type="submission" date="2017-04" db="EMBL/GenBank/DDBJ databases">
        <authorList>
            <person name="Lin X.B."/>
            <person name="Stothard P."/>
            <person name="Tasseva G."/>
            <person name="Walter J."/>
        </authorList>
    </citation>
    <scope>NUCLEOTIDE SEQUENCE [LARGE SCALE GENOMIC DNA]</scope>
    <source>
        <strain evidence="6 7">117c</strain>
    </source>
</reference>
<dbReference type="InterPro" id="IPR011010">
    <property type="entry name" value="DNA_brk_join_enz"/>
</dbReference>
<dbReference type="AlphaFoldDB" id="A0A9X6NZ14"/>
<protein>
    <submittedName>
        <fullName evidence="6">Site-specific integrase</fullName>
    </submittedName>
</protein>
<dbReference type="RefSeq" id="WP_094497505.1">
    <property type="nucleotide sequence ID" value="NZ_NGOD01000011.1"/>
</dbReference>
<keyword evidence="4" id="KW-0233">DNA recombination</keyword>
<dbReference type="GO" id="GO:0006310">
    <property type="term" value="P:DNA recombination"/>
    <property type="evidence" value="ECO:0007669"/>
    <property type="project" value="UniProtKB-KW"/>
</dbReference>
<evidence type="ECO:0000256" key="1">
    <source>
        <dbReference type="ARBA" id="ARBA00008857"/>
    </source>
</evidence>
<evidence type="ECO:0000259" key="5">
    <source>
        <dbReference type="PROSITE" id="PS51898"/>
    </source>
</evidence>